<reference evidence="2" key="1">
    <citation type="submission" date="2022-07" db="EMBL/GenBank/DDBJ databases">
        <authorList>
            <person name="Wu T."/>
        </authorList>
    </citation>
    <scope>NUCLEOTIDE SEQUENCE</scope>
    <source>
        <strain evidence="2">SD-1</strain>
    </source>
</reference>
<keyword evidence="3" id="KW-1185">Reference proteome</keyword>
<dbReference type="EMBL" id="CP101185">
    <property type="protein sequence ID" value="UYV98316.1"/>
    <property type="molecule type" value="Genomic_DNA"/>
</dbReference>
<sequence length="207" mass="22817">MAVELEELMVADASEWRDWLSKHAADSPGVWLILHKKGGNVTELNYDAALDEALCFGWIDGQSKSRDAESYFQRMTPRGRRSIWSARNVGHIARLESEGRMTDAGRAAVDAAKADGRWEAAYAGPADSVVPDDLAAAIAAVPEAQAMFEVLTSQNRFALIHRTNHVKGADTRARKIAGFVQMLARHETPYPQRKKPSTPPKPQTPPK</sequence>
<dbReference type="RefSeq" id="WP_168529620.1">
    <property type="nucleotide sequence ID" value="NZ_CP043010.1"/>
</dbReference>
<accession>A0AAX3EJL0</accession>
<dbReference type="AlphaFoldDB" id="A0AAX3EJL0"/>
<evidence type="ECO:0000313" key="3">
    <source>
        <dbReference type="Proteomes" id="UP001163293"/>
    </source>
</evidence>
<dbReference type="Pfam" id="PF13376">
    <property type="entry name" value="OmdA"/>
    <property type="match status" value="1"/>
</dbReference>
<evidence type="ECO:0000313" key="2">
    <source>
        <dbReference type="EMBL" id="UYV98316.1"/>
    </source>
</evidence>
<protein>
    <submittedName>
        <fullName evidence="2">YdeI/OmpD-associated family protein</fullName>
    </submittedName>
</protein>
<name>A0AAX3EJL0_PAEUR</name>
<proteinExistence type="predicted"/>
<feature type="region of interest" description="Disordered" evidence="1">
    <location>
        <begin position="186"/>
        <end position="207"/>
    </location>
</feature>
<evidence type="ECO:0000256" key="1">
    <source>
        <dbReference type="SAM" id="MobiDB-lite"/>
    </source>
</evidence>
<organism evidence="2 3">
    <name type="scientific">Paenarthrobacter ureafaciens</name>
    <dbReference type="NCBI Taxonomy" id="37931"/>
    <lineage>
        <taxon>Bacteria</taxon>
        <taxon>Bacillati</taxon>
        <taxon>Actinomycetota</taxon>
        <taxon>Actinomycetes</taxon>
        <taxon>Micrococcales</taxon>
        <taxon>Micrococcaceae</taxon>
        <taxon>Paenarthrobacter</taxon>
    </lineage>
</organism>
<gene>
    <name evidence="2" type="ORF">NL394_03525</name>
</gene>
<feature type="compositionally biased region" description="Pro residues" evidence="1">
    <location>
        <begin position="197"/>
        <end position="207"/>
    </location>
</feature>
<dbReference type="Proteomes" id="UP001163293">
    <property type="component" value="Chromosome"/>
</dbReference>